<dbReference type="Proteomes" id="UP000510660">
    <property type="component" value="Chromosome"/>
</dbReference>
<dbReference type="EMBL" id="CP047415">
    <property type="protein sequence ID" value="QLL74364.1"/>
    <property type="molecule type" value="Genomic_DNA"/>
</dbReference>
<dbReference type="AlphaFoldDB" id="A0A7H9E9N2"/>
<evidence type="ECO:0000313" key="1">
    <source>
        <dbReference type="EMBL" id="QLL74364.1"/>
    </source>
</evidence>
<organism evidence="1 2">
    <name type="scientific">Lactobacillus crispatus</name>
    <dbReference type="NCBI Taxonomy" id="47770"/>
    <lineage>
        <taxon>Bacteria</taxon>
        <taxon>Bacillati</taxon>
        <taxon>Bacillota</taxon>
        <taxon>Bacilli</taxon>
        <taxon>Lactobacillales</taxon>
        <taxon>Lactobacillaceae</taxon>
        <taxon>Lactobacillus</taxon>
    </lineage>
</organism>
<name>A0A7H9E9N2_9LACO</name>
<reference evidence="1 2" key="1">
    <citation type="submission" date="2020-01" db="EMBL/GenBank/DDBJ databases">
        <title>Complete and circular genome sequences of six lactobacillus isolates from horses.</title>
        <authorList>
            <person name="Hassan H.M."/>
        </authorList>
    </citation>
    <scope>NUCLEOTIDE SEQUENCE [LARGE SCALE GENOMIC DNA]</scope>
    <source>
        <strain evidence="1 2">1D</strain>
    </source>
</reference>
<protein>
    <submittedName>
        <fullName evidence="1">Uncharacterized protein</fullName>
    </submittedName>
</protein>
<sequence length="94" mass="10862">MTEKQFKEHYLKILNSSSIEDVEQREKIIRTEVQALADIDGILFETALGKIESIFIDQYFQEDDEKVAEQLQMAASGLMMMKMLTVKEPSDDED</sequence>
<accession>A0A7H9E9N2</accession>
<evidence type="ECO:0000313" key="2">
    <source>
        <dbReference type="Proteomes" id="UP000510660"/>
    </source>
</evidence>
<gene>
    <name evidence="1" type="ORF">GTO85_08380</name>
</gene>
<proteinExistence type="predicted"/>
<dbReference type="RefSeq" id="WP_180860482.1">
    <property type="nucleotide sequence ID" value="NZ_CP047415.1"/>
</dbReference>